<dbReference type="InterPro" id="IPR001173">
    <property type="entry name" value="Glyco_trans_2-like"/>
</dbReference>
<dbReference type="PANTHER" id="PTHR43685:SF5">
    <property type="entry name" value="GLYCOSYLTRANSFERASE EPSE-RELATED"/>
    <property type="match status" value="1"/>
</dbReference>
<dbReference type="SUPFAM" id="SSF53448">
    <property type="entry name" value="Nucleotide-diphospho-sugar transferases"/>
    <property type="match status" value="1"/>
</dbReference>
<name>A0ABV4CQ43_9PSEU</name>
<dbReference type="GO" id="GO:0016757">
    <property type="term" value="F:glycosyltransferase activity"/>
    <property type="evidence" value="ECO:0007669"/>
    <property type="project" value="UniProtKB-KW"/>
</dbReference>
<evidence type="ECO:0000256" key="2">
    <source>
        <dbReference type="ARBA" id="ARBA00022676"/>
    </source>
</evidence>
<accession>A0ABV4CQ43</accession>
<evidence type="ECO:0000313" key="6">
    <source>
        <dbReference type="Proteomes" id="UP001564626"/>
    </source>
</evidence>
<keyword evidence="3 5" id="KW-0808">Transferase</keyword>
<evidence type="ECO:0000256" key="1">
    <source>
        <dbReference type="ARBA" id="ARBA00006739"/>
    </source>
</evidence>
<dbReference type="Pfam" id="PF00535">
    <property type="entry name" value="Glycos_transf_2"/>
    <property type="match status" value="1"/>
</dbReference>
<protein>
    <submittedName>
        <fullName evidence="5">Glycosyltransferase family 2 protein</fullName>
        <ecNumber evidence="5">2.4.-.-</ecNumber>
    </submittedName>
</protein>
<evidence type="ECO:0000259" key="4">
    <source>
        <dbReference type="Pfam" id="PF00535"/>
    </source>
</evidence>
<evidence type="ECO:0000313" key="5">
    <source>
        <dbReference type="EMBL" id="MEY8041906.1"/>
    </source>
</evidence>
<proteinExistence type="inferred from homology"/>
<dbReference type="CDD" id="cd00761">
    <property type="entry name" value="Glyco_tranf_GTA_type"/>
    <property type="match status" value="1"/>
</dbReference>
<sequence length="300" mass="33063">MPEDGPRTTAVMMTHNRRAEAARALERMTALPDRVPIIAVDNGSTDGTADLLAAEFPQVRLLRSTENLGAVARNLAVREVTTPYVSFCDDDCWWAPGSLRRAARVLDEHPAVGAVMGRCVVEPDGRDDPLTPELRGSPVPAPAWLPGPALLSVMAGLTTFRTSAFRAAGGFRERLWLGGEEELLALDLAAAGWWLCWVEDVVVHHAPSAARDSRRRRQLGIRNTLWTTWLRRPLPSAVRRSAAVLGSSPKDRHTLGAVSEAVGGLRWVLRERRVVPPGVERGLRRLEESQRRSAARRYVD</sequence>
<comment type="similarity">
    <text evidence="1">Belongs to the glycosyltransferase 2 family.</text>
</comment>
<keyword evidence="2 5" id="KW-0328">Glycosyltransferase</keyword>
<gene>
    <name evidence="5" type="ORF">AB8O55_21050</name>
</gene>
<dbReference type="InterPro" id="IPR029044">
    <property type="entry name" value="Nucleotide-diphossugar_trans"/>
</dbReference>
<dbReference type="EC" id="2.4.-.-" evidence="5"/>
<dbReference type="PANTHER" id="PTHR43685">
    <property type="entry name" value="GLYCOSYLTRANSFERASE"/>
    <property type="match status" value="1"/>
</dbReference>
<dbReference type="RefSeq" id="WP_345360696.1">
    <property type="nucleotide sequence ID" value="NZ_BAABII010000005.1"/>
</dbReference>
<evidence type="ECO:0000256" key="3">
    <source>
        <dbReference type="ARBA" id="ARBA00022679"/>
    </source>
</evidence>
<dbReference type="Gene3D" id="3.90.550.10">
    <property type="entry name" value="Spore Coat Polysaccharide Biosynthesis Protein SpsA, Chain A"/>
    <property type="match status" value="1"/>
</dbReference>
<keyword evidence="6" id="KW-1185">Reference proteome</keyword>
<organism evidence="5 6">
    <name type="scientific">Saccharopolyspora cebuensis</name>
    <dbReference type="NCBI Taxonomy" id="418759"/>
    <lineage>
        <taxon>Bacteria</taxon>
        <taxon>Bacillati</taxon>
        <taxon>Actinomycetota</taxon>
        <taxon>Actinomycetes</taxon>
        <taxon>Pseudonocardiales</taxon>
        <taxon>Pseudonocardiaceae</taxon>
        <taxon>Saccharopolyspora</taxon>
    </lineage>
</organism>
<dbReference type="Proteomes" id="UP001564626">
    <property type="component" value="Unassembled WGS sequence"/>
</dbReference>
<dbReference type="InterPro" id="IPR050834">
    <property type="entry name" value="Glycosyltransf_2"/>
</dbReference>
<comment type="caution">
    <text evidence="5">The sequence shown here is derived from an EMBL/GenBank/DDBJ whole genome shotgun (WGS) entry which is preliminary data.</text>
</comment>
<reference evidence="5 6" key="1">
    <citation type="submission" date="2024-08" db="EMBL/GenBank/DDBJ databases">
        <title>Genome mining of Saccharopolyspora cebuensis PGLac3 from Nigerian medicinal plant.</title>
        <authorList>
            <person name="Ezeobiora C.E."/>
            <person name="Igbokwe N.H."/>
            <person name="Amin D.H."/>
            <person name="Mendie U.E."/>
        </authorList>
    </citation>
    <scope>NUCLEOTIDE SEQUENCE [LARGE SCALE GENOMIC DNA]</scope>
    <source>
        <strain evidence="5 6">PGLac3</strain>
    </source>
</reference>
<dbReference type="EMBL" id="JBGEHV010000044">
    <property type="protein sequence ID" value="MEY8041906.1"/>
    <property type="molecule type" value="Genomic_DNA"/>
</dbReference>
<feature type="domain" description="Glycosyltransferase 2-like" evidence="4">
    <location>
        <begin position="10"/>
        <end position="132"/>
    </location>
</feature>